<proteinExistence type="predicted"/>
<name>A0A7C9AF59_OPUST</name>
<sequence>MPTSSSSSNLMHVNHISSIRKANMLRDFSGSKCNSQSSGEMPPLARKEPTNSACSSNPETTSDSAAALRKCTCWDASLYSLTSPTKYLTRSYKRVHLVKSSVWLNLGISNSHKLRARMLLSKSAKRLMHKPKQHISVSRVFVCLAVSCIETNIFQNAKTDSKSIAPTNVVSPDSSSLAF</sequence>
<dbReference type="AlphaFoldDB" id="A0A7C9AF59"/>
<reference evidence="2" key="2">
    <citation type="submission" date="2020-07" db="EMBL/GenBank/DDBJ databases">
        <authorList>
            <person name="Vera ALvarez R."/>
            <person name="Arias-Moreno D.M."/>
            <person name="Jimenez-Jacinto V."/>
            <person name="Jimenez-Bremont J.F."/>
            <person name="Swaminathan K."/>
            <person name="Moose S.P."/>
            <person name="Guerrero-Gonzalez M.L."/>
            <person name="Marino-Ramirez L."/>
            <person name="Landsman D."/>
            <person name="Rodriguez-Kessler M."/>
            <person name="Delgado-Sanchez P."/>
        </authorList>
    </citation>
    <scope>NUCLEOTIDE SEQUENCE</scope>
    <source>
        <tissue evidence="2">Cladode</tissue>
    </source>
</reference>
<reference evidence="2" key="1">
    <citation type="journal article" date="2013" name="J. Plant Res.">
        <title>Effect of fungi and light on seed germination of three Opuntia species from semiarid lands of central Mexico.</title>
        <authorList>
            <person name="Delgado-Sanchez P."/>
            <person name="Jimenez-Bremont J.F."/>
            <person name="Guerrero-Gonzalez Mde L."/>
            <person name="Flores J."/>
        </authorList>
    </citation>
    <scope>NUCLEOTIDE SEQUENCE</scope>
    <source>
        <tissue evidence="2">Cladode</tissue>
    </source>
</reference>
<feature type="region of interest" description="Disordered" evidence="1">
    <location>
        <begin position="30"/>
        <end position="61"/>
    </location>
</feature>
<evidence type="ECO:0000313" key="2">
    <source>
        <dbReference type="EMBL" id="MBA4666354.1"/>
    </source>
</evidence>
<accession>A0A7C9AF59</accession>
<organism evidence="2">
    <name type="scientific">Opuntia streptacantha</name>
    <name type="common">Prickly pear cactus</name>
    <name type="synonym">Opuntia cardona</name>
    <dbReference type="NCBI Taxonomy" id="393608"/>
    <lineage>
        <taxon>Eukaryota</taxon>
        <taxon>Viridiplantae</taxon>
        <taxon>Streptophyta</taxon>
        <taxon>Embryophyta</taxon>
        <taxon>Tracheophyta</taxon>
        <taxon>Spermatophyta</taxon>
        <taxon>Magnoliopsida</taxon>
        <taxon>eudicotyledons</taxon>
        <taxon>Gunneridae</taxon>
        <taxon>Pentapetalae</taxon>
        <taxon>Caryophyllales</taxon>
        <taxon>Cactineae</taxon>
        <taxon>Cactaceae</taxon>
        <taxon>Opuntioideae</taxon>
        <taxon>Opuntia</taxon>
    </lineage>
</organism>
<evidence type="ECO:0000256" key="1">
    <source>
        <dbReference type="SAM" id="MobiDB-lite"/>
    </source>
</evidence>
<feature type="compositionally biased region" description="Polar residues" evidence="1">
    <location>
        <begin position="50"/>
        <end position="61"/>
    </location>
</feature>
<dbReference type="EMBL" id="GISG01231395">
    <property type="protein sequence ID" value="MBA4666354.1"/>
    <property type="molecule type" value="Transcribed_RNA"/>
</dbReference>
<protein>
    <submittedName>
        <fullName evidence="2">Uncharacterized protein</fullName>
    </submittedName>
</protein>